<feature type="domain" description="Major facilitator superfamily (MFS) profile" evidence="5">
    <location>
        <begin position="284"/>
        <end position="470"/>
    </location>
</feature>
<feature type="transmembrane region" description="Helical" evidence="4">
    <location>
        <begin position="350"/>
        <end position="368"/>
    </location>
</feature>
<dbReference type="GO" id="GO:0022857">
    <property type="term" value="F:transmembrane transporter activity"/>
    <property type="evidence" value="ECO:0007669"/>
    <property type="project" value="InterPro"/>
</dbReference>
<proteinExistence type="inferred from homology"/>
<dbReference type="InterPro" id="IPR050327">
    <property type="entry name" value="Proton-linked_MCT"/>
</dbReference>
<feature type="transmembrane region" description="Helical" evidence="4">
    <location>
        <begin position="209"/>
        <end position="229"/>
    </location>
</feature>
<feature type="transmembrane region" description="Helical" evidence="4">
    <location>
        <begin position="122"/>
        <end position="140"/>
    </location>
</feature>
<feature type="transmembrane region" description="Helical" evidence="4">
    <location>
        <begin position="282"/>
        <end position="306"/>
    </location>
</feature>
<dbReference type="InterPro" id="IPR020846">
    <property type="entry name" value="MFS_dom"/>
</dbReference>
<feature type="region of interest" description="Disordered" evidence="3">
    <location>
        <begin position="1"/>
        <end position="74"/>
    </location>
</feature>
<dbReference type="InterPro" id="IPR036259">
    <property type="entry name" value="MFS_trans_sf"/>
</dbReference>
<dbReference type="GO" id="GO:0016020">
    <property type="term" value="C:membrane"/>
    <property type="evidence" value="ECO:0007669"/>
    <property type="project" value="UniProtKB-SubCell"/>
</dbReference>
<feature type="transmembrane region" description="Helical" evidence="4">
    <location>
        <begin position="241"/>
        <end position="261"/>
    </location>
</feature>
<dbReference type="Proteomes" id="UP000813824">
    <property type="component" value="Unassembled WGS sequence"/>
</dbReference>
<dbReference type="AlphaFoldDB" id="A0A8K0UY48"/>
<evidence type="ECO:0000256" key="3">
    <source>
        <dbReference type="SAM" id="MobiDB-lite"/>
    </source>
</evidence>
<reference evidence="6" key="1">
    <citation type="journal article" date="2021" name="New Phytol.">
        <title>Evolutionary innovations through gain and loss of genes in the ectomycorrhizal Boletales.</title>
        <authorList>
            <person name="Wu G."/>
            <person name="Miyauchi S."/>
            <person name="Morin E."/>
            <person name="Kuo A."/>
            <person name="Drula E."/>
            <person name="Varga T."/>
            <person name="Kohler A."/>
            <person name="Feng B."/>
            <person name="Cao Y."/>
            <person name="Lipzen A."/>
            <person name="Daum C."/>
            <person name="Hundley H."/>
            <person name="Pangilinan J."/>
            <person name="Johnson J."/>
            <person name="Barry K."/>
            <person name="LaButti K."/>
            <person name="Ng V."/>
            <person name="Ahrendt S."/>
            <person name="Min B."/>
            <person name="Choi I.G."/>
            <person name="Park H."/>
            <person name="Plett J.M."/>
            <person name="Magnuson J."/>
            <person name="Spatafora J.W."/>
            <person name="Nagy L.G."/>
            <person name="Henrissat B."/>
            <person name="Grigoriev I.V."/>
            <person name="Yang Z.L."/>
            <person name="Xu J."/>
            <person name="Martin F.M."/>
        </authorList>
    </citation>
    <scope>NUCLEOTIDE SEQUENCE</scope>
    <source>
        <strain evidence="6">KKN 215</strain>
    </source>
</reference>
<evidence type="ECO:0000259" key="5">
    <source>
        <dbReference type="PROSITE" id="PS50850"/>
    </source>
</evidence>
<feature type="transmembrane region" description="Helical" evidence="4">
    <location>
        <begin position="409"/>
        <end position="434"/>
    </location>
</feature>
<comment type="caution">
    <text evidence="6">The sequence shown here is derived from an EMBL/GenBank/DDBJ whole genome shotgun (WGS) entry which is preliminary data.</text>
</comment>
<feature type="compositionally biased region" description="Basic and acidic residues" evidence="3">
    <location>
        <begin position="18"/>
        <end position="39"/>
    </location>
</feature>
<dbReference type="Pfam" id="PF07690">
    <property type="entry name" value="MFS_1"/>
    <property type="match status" value="1"/>
</dbReference>
<dbReference type="CDD" id="cd17352">
    <property type="entry name" value="MFS_MCT_SLC16"/>
    <property type="match status" value="1"/>
</dbReference>
<feature type="transmembrane region" description="Helical" evidence="4">
    <location>
        <begin position="374"/>
        <end position="397"/>
    </location>
</feature>
<dbReference type="EMBL" id="JAEVFJ010000002">
    <property type="protein sequence ID" value="KAH8106910.1"/>
    <property type="molecule type" value="Genomic_DNA"/>
</dbReference>
<dbReference type="Gene3D" id="1.20.1250.20">
    <property type="entry name" value="MFS general substrate transporter like domains"/>
    <property type="match status" value="2"/>
</dbReference>
<accession>A0A8K0UY48</accession>
<feature type="transmembrane region" description="Helical" evidence="4">
    <location>
        <begin position="318"/>
        <end position="338"/>
    </location>
</feature>
<feature type="transmembrane region" description="Helical" evidence="4">
    <location>
        <begin position="152"/>
        <end position="169"/>
    </location>
</feature>
<dbReference type="PROSITE" id="PS50850">
    <property type="entry name" value="MFS"/>
    <property type="match status" value="1"/>
</dbReference>
<evidence type="ECO:0000256" key="2">
    <source>
        <dbReference type="ARBA" id="ARBA00006727"/>
    </source>
</evidence>
<keyword evidence="7" id="KW-1185">Reference proteome</keyword>
<keyword evidence="4" id="KW-0812">Transmembrane</keyword>
<sequence>MSVKGTRVDSNDTATEDGTIRDIEQENEKDPYTLPKEDSDSPEGYISKDGQTFASANNAGTEKQTSEIDINETEPPDKGLRAWMVVVGSFCGNFATFGYVNSWGVFQSYYERTLLSTTPPSTIAWIGSIQYSLCFVPGLVTGRLYDKGIVKLPLGLASATLVAGTFITAECKEYWQFLLCQGFFIGFSCGVIFGPAMGLISHWFKKRRGLALGISASGSSLGGTVFPIAARHLIETAGFKWCMRTLGFIQLFALIITNLTLDRRGAPSKVPRKMIDLKAFKSPAYTMWCLSGMVIFLGLYTVLTYIDVSAVSAGLSPSFTFYLVAIANASSSLGRVIGGHIGDRIGPINAMIPPTLIAGGLTYAWPFARTTPHFVVIAIFYGITSGVFVSLINAPFMAMGNPHDVGTKVGMAMTIIAIGAITGPPISGAIYTASGGYKDMGYYAGSVIILSCVMMAISKRLILGQWRGRA</sequence>
<name>A0A8K0UY48_9AGAR</name>
<feature type="compositionally biased region" description="Basic and acidic residues" evidence="3">
    <location>
        <begin position="1"/>
        <end position="10"/>
    </location>
</feature>
<evidence type="ECO:0000313" key="6">
    <source>
        <dbReference type="EMBL" id="KAH8106910.1"/>
    </source>
</evidence>
<protein>
    <submittedName>
        <fullName evidence="6">MFS general substrate transporter</fullName>
    </submittedName>
</protein>
<feature type="transmembrane region" description="Helical" evidence="4">
    <location>
        <begin position="440"/>
        <end position="457"/>
    </location>
</feature>
<comment type="similarity">
    <text evidence="2">Belongs to the major facilitator superfamily. Monocarboxylate porter (TC 2.A.1.13) family.</text>
</comment>
<feature type="compositionally biased region" description="Polar residues" evidence="3">
    <location>
        <begin position="49"/>
        <end position="63"/>
    </location>
</feature>
<organism evidence="6 7">
    <name type="scientific">Cristinia sonorae</name>
    <dbReference type="NCBI Taxonomy" id="1940300"/>
    <lineage>
        <taxon>Eukaryota</taxon>
        <taxon>Fungi</taxon>
        <taxon>Dikarya</taxon>
        <taxon>Basidiomycota</taxon>
        <taxon>Agaricomycotina</taxon>
        <taxon>Agaricomycetes</taxon>
        <taxon>Agaricomycetidae</taxon>
        <taxon>Agaricales</taxon>
        <taxon>Pleurotineae</taxon>
        <taxon>Stephanosporaceae</taxon>
        <taxon>Cristinia</taxon>
    </lineage>
</organism>
<dbReference type="InterPro" id="IPR011701">
    <property type="entry name" value="MFS"/>
</dbReference>
<keyword evidence="4" id="KW-1133">Transmembrane helix</keyword>
<gene>
    <name evidence="6" type="ORF">BXZ70DRAFT_915575</name>
</gene>
<feature type="transmembrane region" description="Helical" evidence="4">
    <location>
        <begin position="82"/>
        <end position="102"/>
    </location>
</feature>
<keyword evidence="4" id="KW-0472">Membrane</keyword>
<dbReference type="OrthoDB" id="6509908at2759"/>
<evidence type="ECO:0000256" key="4">
    <source>
        <dbReference type="SAM" id="Phobius"/>
    </source>
</evidence>
<dbReference type="PANTHER" id="PTHR11360">
    <property type="entry name" value="MONOCARBOXYLATE TRANSPORTER"/>
    <property type="match status" value="1"/>
</dbReference>
<feature type="transmembrane region" description="Helical" evidence="4">
    <location>
        <begin position="175"/>
        <end position="197"/>
    </location>
</feature>
<evidence type="ECO:0000256" key="1">
    <source>
        <dbReference type="ARBA" id="ARBA00004141"/>
    </source>
</evidence>
<evidence type="ECO:0000313" key="7">
    <source>
        <dbReference type="Proteomes" id="UP000813824"/>
    </source>
</evidence>
<comment type="subcellular location">
    <subcellularLocation>
        <location evidence="1">Membrane</location>
        <topology evidence="1">Multi-pass membrane protein</topology>
    </subcellularLocation>
</comment>
<dbReference type="SUPFAM" id="SSF103473">
    <property type="entry name" value="MFS general substrate transporter"/>
    <property type="match status" value="1"/>
</dbReference>
<dbReference type="PANTHER" id="PTHR11360:SF284">
    <property type="entry name" value="EG:103B4.3 PROTEIN-RELATED"/>
    <property type="match status" value="1"/>
</dbReference>